<accession>A0A0V1LTE7</accession>
<sequence>MRHNRTSPGWTRYILDYVTSLSAVLRTTENKIPNCCRFEESFRRKIAGNRWLKRPDLTPSSPGYEGSHRCAVRGRDLLPFRYGSVRLLFG</sequence>
<dbReference type="OrthoDB" id="2186770at2759"/>
<organism evidence="1 2">
    <name type="scientific">Trichinella nativa</name>
    <dbReference type="NCBI Taxonomy" id="6335"/>
    <lineage>
        <taxon>Eukaryota</taxon>
        <taxon>Metazoa</taxon>
        <taxon>Ecdysozoa</taxon>
        <taxon>Nematoda</taxon>
        <taxon>Enoplea</taxon>
        <taxon>Dorylaimia</taxon>
        <taxon>Trichinellida</taxon>
        <taxon>Trichinellidae</taxon>
        <taxon>Trichinella</taxon>
    </lineage>
</organism>
<evidence type="ECO:0000313" key="1">
    <source>
        <dbReference type="EMBL" id="KRZ62774.1"/>
    </source>
</evidence>
<dbReference type="Proteomes" id="UP000054721">
    <property type="component" value="Unassembled WGS sequence"/>
</dbReference>
<protein>
    <submittedName>
        <fullName evidence="1">Uncharacterized protein</fullName>
    </submittedName>
</protein>
<reference evidence="1 2" key="1">
    <citation type="submission" date="2015-05" db="EMBL/GenBank/DDBJ databases">
        <title>Evolution of Trichinella species and genotypes.</title>
        <authorList>
            <person name="Korhonen P.K."/>
            <person name="Edoardo P."/>
            <person name="Giuseppe L.R."/>
            <person name="Gasser R.B."/>
        </authorList>
    </citation>
    <scope>NUCLEOTIDE SEQUENCE [LARGE SCALE GENOMIC DNA]</scope>
    <source>
        <strain evidence="1">ISS10</strain>
    </source>
</reference>
<dbReference type="EMBL" id="JYDW01000006">
    <property type="protein sequence ID" value="KRZ62774.1"/>
    <property type="molecule type" value="Genomic_DNA"/>
</dbReference>
<comment type="caution">
    <text evidence="1">The sequence shown here is derived from an EMBL/GenBank/DDBJ whole genome shotgun (WGS) entry which is preliminary data.</text>
</comment>
<dbReference type="AlphaFoldDB" id="A0A0V1LTE7"/>
<evidence type="ECO:0000313" key="2">
    <source>
        <dbReference type="Proteomes" id="UP000054721"/>
    </source>
</evidence>
<gene>
    <name evidence="1" type="ORF">T02_9276</name>
</gene>
<proteinExistence type="predicted"/>
<name>A0A0V1LTE7_9BILA</name>
<keyword evidence="2" id="KW-1185">Reference proteome</keyword>